<proteinExistence type="predicted"/>
<name>A0A0E9SVC7_ANGAN</name>
<dbReference type="EMBL" id="GBXM01063967">
    <property type="protein sequence ID" value="JAH44610.1"/>
    <property type="molecule type" value="Transcribed_RNA"/>
</dbReference>
<sequence length="60" mass="7146">MVKTGLTLSHFGTLRFRWHGYRLRKEHWTGGLVLNNYFKIPLTLRERFNQPLGDCTLELN</sequence>
<evidence type="ECO:0000313" key="1">
    <source>
        <dbReference type="EMBL" id="JAH44610.1"/>
    </source>
</evidence>
<protein>
    <submittedName>
        <fullName evidence="1">Uncharacterized protein</fullName>
    </submittedName>
</protein>
<accession>A0A0E9SVC7</accession>
<dbReference type="AlphaFoldDB" id="A0A0E9SVC7"/>
<organism evidence="1">
    <name type="scientific">Anguilla anguilla</name>
    <name type="common">European freshwater eel</name>
    <name type="synonym">Muraena anguilla</name>
    <dbReference type="NCBI Taxonomy" id="7936"/>
    <lineage>
        <taxon>Eukaryota</taxon>
        <taxon>Metazoa</taxon>
        <taxon>Chordata</taxon>
        <taxon>Craniata</taxon>
        <taxon>Vertebrata</taxon>
        <taxon>Euteleostomi</taxon>
        <taxon>Actinopterygii</taxon>
        <taxon>Neopterygii</taxon>
        <taxon>Teleostei</taxon>
        <taxon>Anguilliformes</taxon>
        <taxon>Anguillidae</taxon>
        <taxon>Anguilla</taxon>
    </lineage>
</organism>
<reference evidence="1" key="1">
    <citation type="submission" date="2014-11" db="EMBL/GenBank/DDBJ databases">
        <authorList>
            <person name="Amaro Gonzalez C."/>
        </authorList>
    </citation>
    <scope>NUCLEOTIDE SEQUENCE</scope>
</reference>
<reference evidence="1" key="2">
    <citation type="journal article" date="2015" name="Fish Shellfish Immunol.">
        <title>Early steps in the European eel (Anguilla anguilla)-Vibrio vulnificus interaction in the gills: Role of the RtxA13 toxin.</title>
        <authorList>
            <person name="Callol A."/>
            <person name="Pajuelo D."/>
            <person name="Ebbesson L."/>
            <person name="Teles M."/>
            <person name="MacKenzie S."/>
            <person name="Amaro C."/>
        </authorList>
    </citation>
    <scope>NUCLEOTIDE SEQUENCE</scope>
</reference>